<dbReference type="Gene3D" id="3.60.40.10">
    <property type="entry name" value="PPM-type phosphatase domain"/>
    <property type="match status" value="1"/>
</dbReference>
<dbReference type="EMBL" id="WPAF01000001">
    <property type="protein sequence ID" value="KAF0135346.1"/>
    <property type="molecule type" value="Genomic_DNA"/>
</dbReference>
<accession>A0A833P3Q8</accession>
<name>A0A833P3Q8_UNCSA</name>
<evidence type="ECO:0000313" key="1">
    <source>
        <dbReference type="EMBL" id="KAF0135346.1"/>
    </source>
</evidence>
<organism evidence="1 2">
    <name type="scientific">Candidatus Saganbacteria bacterium</name>
    <dbReference type="NCBI Taxonomy" id="2575572"/>
    <lineage>
        <taxon>Bacteria</taxon>
        <taxon>Bacillati</taxon>
        <taxon>Saganbacteria</taxon>
    </lineage>
</organism>
<reference evidence="1 2" key="1">
    <citation type="submission" date="2019-12" db="EMBL/GenBank/DDBJ databases">
        <authorList>
            <person name="Wolfe R."/>
            <person name="Danczak R."/>
            <person name="Wilkins M."/>
        </authorList>
    </citation>
    <scope>NUCLEOTIDE SEQUENCE [LARGE SCALE GENOMIC DNA]</scope>
    <source>
        <strain evidence="1">X2_MaxBin.013</strain>
    </source>
</reference>
<dbReference type="SUPFAM" id="SSF81606">
    <property type="entry name" value="PP2C-like"/>
    <property type="match status" value="1"/>
</dbReference>
<protein>
    <recommendedName>
        <fullName evidence="3">PPM-type phosphatase domain-containing protein</fullName>
    </recommendedName>
</protein>
<comment type="caution">
    <text evidence="1">The sequence shown here is derived from an EMBL/GenBank/DDBJ whole genome shotgun (WGS) entry which is preliminary data.</text>
</comment>
<dbReference type="InterPro" id="IPR036457">
    <property type="entry name" value="PPM-type-like_dom_sf"/>
</dbReference>
<sequence>MALAREAIADLAIGENYSDKQMKGITTLAAVQIRGNWLEKVHAGDSQIFVIRNGEILFASKGHTIFQEVLDIKVETISEEDMETVSQYISSYSPAAAKKLLTNALGFQGPARIDLGLVDINASRVTIGEDGHLYLPEGESYVFTSSVFLQEGDWIFIRTDGVNLPLSKIMDILNDAKNAEQATREMEKSVLAGPAEDNLSIILYRHKE</sequence>
<gene>
    <name evidence="1" type="ORF">FD145_172</name>
</gene>
<dbReference type="Proteomes" id="UP000488506">
    <property type="component" value="Unassembled WGS sequence"/>
</dbReference>
<proteinExistence type="predicted"/>
<evidence type="ECO:0000313" key="2">
    <source>
        <dbReference type="Proteomes" id="UP000488506"/>
    </source>
</evidence>
<dbReference type="AlphaFoldDB" id="A0A833P3Q8"/>
<evidence type="ECO:0008006" key="3">
    <source>
        <dbReference type="Google" id="ProtNLM"/>
    </source>
</evidence>